<gene>
    <name evidence="1" type="ORF">HPBE_LOCUS6558</name>
</gene>
<dbReference type="AlphaFoldDB" id="A0A183FI73"/>
<reference evidence="3" key="2">
    <citation type="submission" date="2019-09" db="UniProtKB">
        <authorList>
            <consortium name="WormBaseParasite"/>
        </authorList>
    </citation>
    <scope>IDENTIFICATION</scope>
</reference>
<name>A0A183FI73_HELPZ</name>
<accession>A0A3P7XTZ3</accession>
<sequence>MAKLGKMQTSINEELSVNISLSDDAMKLAYANYGDYINGDNARFLMDHWSQIISERGQRLRLAVQKASFHGLTSHRAIGRAIFSYEDFPWHKIAAILAGEWSAYHEAVSTIAGNPYYGFNKDLGKVSSANYRTLTWVAWEVLTCGSPGDAISGYKGVTRTPQEQTRLERIISNYFRARNAYLSSDEPEDTAAMEIDKQKVVDLKTLMSQCGKLFQ</sequence>
<dbReference type="EMBL" id="UZAH01025689">
    <property type="protein sequence ID" value="VDO68749.1"/>
    <property type="molecule type" value="Genomic_DNA"/>
</dbReference>
<organism evidence="2 3">
    <name type="scientific">Heligmosomoides polygyrus</name>
    <name type="common">Parasitic roundworm</name>
    <dbReference type="NCBI Taxonomy" id="6339"/>
    <lineage>
        <taxon>Eukaryota</taxon>
        <taxon>Metazoa</taxon>
        <taxon>Ecdysozoa</taxon>
        <taxon>Nematoda</taxon>
        <taxon>Chromadorea</taxon>
        <taxon>Rhabditida</taxon>
        <taxon>Rhabditina</taxon>
        <taxon>Rhabditomorpha</taxon>
        <taxon>Strongyloidea</taxon>
        <taxon>Heligmosomidae</taxon>
        <taxon>Heligmosomoides</taxon>
    </lineage>
</organism>
<accession>A0A183FI73</accession>
<evidence type="ECO:0000313" key="2">
    <source>
        <dbReference type="Proteomes" id="UP000050761"/>
    </source>
</evidence>
<evidence type="ECO:0000313" key="1">
    <source>
        <dbReference type="EMBL" id="VDO68749.1"/>
    </source>
</evidence>
<dbReference type="Proteomes" id="UP000050761">
    <property type="component" value="Unassembled WGS sequence"/>
</dbReference>
<keyword evidence="2" id="KW-1185">Reference proteome</keyword>
<evidence type="ECO:0000313" key="3">
    <source>
        <dbReference type="WBParaSite" id="HPBE_0000655701-mRNA-1"/>
    </source>
</evidence>
<dbReference type="OrthoDB" id="7422527at2759"/>
<proteinExistence type="predicted"/>
<protein>
    <submittedName>
        <fullName evidence="3">LYZ2 domain-containing protein</fullName>
    </submittedName>
</protein>
<reference evidence="1 2" key="1">
    <citation type="submission" date="2018-11" db="EMBL/GenBank/DDBJ databases">
        <authorList>
            <consortium name="Pathogen Informatics"/>
        </authorList>
    </citation>
    <scope>NUCLEOTIDE SEQUENCE [LARGE SCALE GENOMIC DNA]</scope>
</reference>
<dbReference type="WBParaSite" id="HPBE_0000655701-mRNA-1">
    <property type="protein sequence ID" value="HPBE_0000655701-mRNA-1"/>
    <property type="gene ID" value="HPBE_0000655701"/>
</dbReference>